<dbReference type="GO" id="GO:0003690">
    <property type="term" value="F:double-stranded DNA binding"/>
    <property type="evidence" value="ECO:0007669"/>
    <property type="project" value="TreeGrafter"/>
</dbReference>
<dbReference type="PANTHER" id="PTHR12083">
    <property type="entry name" value="BIFUNCTIONAL POLYNUCLEOTIDE PHOSPHATASE/KINASE"/>
    <property type="match status" value="1"/>
</dbReference>
<reference evidence="2 3" key="1">
    <citation type="submission" date="2016-03" db="EMBL/GenBank/DDBJ databases">
        <title>Choanephora cucurbitarum.</title>
        <authorList>
            <person name="Min B."/>
            <person name="Park H."/>
            <person name="Park J.-H."/>
            <person name="Shin H.-D."/>
            <person name="Choi I.-G."/>
        </authorList>
    </citation>
    <scope>NUCLEOTIDE SEQUENCE [LARGE SCALE GENOMIC DNA]</scope>
    <source>
        <strain evidence="2 3">KUS-F28377</strain>
    </source>
</reference>
<dbReference type="SUPFAM" id="SSF52540">
    <property type="entry name" value="P-loop containing nucleoside triphosphate hydrolases"/>
    <property type="match status" value="1"/>
</dbReference>
<dbReference type="Gene3D" id="3.40.50.300">
    <property type="entry name" value="P-loop containing nucleotide triphosphate hydrolases"/>
    <property type="match status" value="1"/>
</dbReference>
<dbReference type="OrthoDB" id="19045at2759"/>
<dbReference type="InParanoid" id="A0A1C7N3F1"/>
<dbReference type="Gene3D" id="3.40.50.1000">
    <property type="entry name" value="HAD superfamily/HAD-like"/>
    <property type="match status" value="1"/>
</dbReference>
<dbReference type="FunFam" id="3.40.50.300:FF:000737">
    <property type="entry name" value="Bifunctional polynucleotide phosphatase/kinase"/>
    <property type="match status" value="1"/>
</dbReference>
<organism evidence="2 3">
    <name type="scientific">Choanephora cucurbitarum</name>
    <dbReference type="NCBI Taxonomy" id="101091"/>
    <lineage>
        <taxon>Eukaryota</taxon>
        <taxon>Fungi</taxon>
        <taxon>Fungi incertae sedis</taxon>
        <taxon>Mucoromycota</taxon>
        <taxon>Mucoromycotina</taxon>
        <taxon>Mucoromycetes</taxon>
        <taxon>Mucorales</taxon>
        <taxon>Mucorineae</taxon>
        <taxon>Choanephoraceae</taxon>
        <taxon>Choanephoroideae</taxon>
        <taxon>Choanephora</taxon>
    </lineage>
</organism>
<dbReference type="GO" id="GO:0046403">
    <property type="term" value="F:polynucleotide 3'-phosphatase activity"/>
    <property type="evidence" value="ECO:0007669"/>
    <property type="project" value="TreeGrafter"/>
</dbReference>
<dbReference type="InterPro" id="IPR006551">
    <property type="entry name" value="Polynucleotide_phosphatase"/>
</dbReference>
<keyword evidence="2" id="KW-0808">Transferase</keyword>
<dbReference type="InterPro" id="IPR023214">
    <property type="entry name" value="HAD_sf"/>
</dbReference>
<dbReference type="PANTHER" id="PTHR12083:SF9">
    <property type="entry name" value="BIFUNCTIONAL POLYNUCLEOTIDE PHOSPHATASE_KINASE"/>
    <property type="match status" value="1"/>
</dbReference>
<name>A0A1C7N3F1_9FUNG</name>
<keyword evidence="2" id="KW-0418">Kinase</keyword>
<dbReference type="Pfam" id="PF08645">
    <property type="entry name" value="PNK3P"/>
    <property type="match status" value="1"/>
</dbReference>
<proteinExistence type="predicted"/>
<evidence type="ECO:0000256" key="1">
    <source>
        <dbReference type="SAM" id="MobiDB-lite"/>
    </source>
</evidence>
<dbReference type="EMBL" id="LUGH01000631">
    <property type="protein sequence ID" value="OBZ83620.1"/>
    <property type="molecule type" value="Genomic_DNA"/>
</dbReference>
<dbReference type="FunCoup" id="A0A1C7N3F1">
    <property type="interactions" value="162"/>
</dbReference>
<keyword evidence="3" id="KW-1185">Reference proteome</keyword>
<dbReference type="SUPFAM" id="SSF56784">
    <property type="entry name" value="HAD-like"/>
    <property type="match status" value="1"/>
</dbReference>
<evidence type="ECO:0000313" key="2">
    <source>
        <dbReference type="EMBL" id="OBZ83620.1"/>
    </source>
</evidence>
<dbReference type="InterPro" id="IPR006549">
    <property type="entry name" value="HAD-SF_hydro_IIIA"/>
</dbReference>
<comment type="caution">
    <text evidence="2">The sequence shown here is derived from an EMBL/GenBank/DDBJ whole genome shotgun (WGS) entry which is preliminary data.</text>
</comment>
<dbReference type="Pfam" id="PF13671">
    <property type="entry name" value="AAA_33"/>
    <property type="match status" value="1"/>
</dbReference>
<dbReference type="InterPro" id="IPR036412">
    <property type="entry name" value="HAD-like_sf"/>
</dbReference>
<sequence>MKREKEAAGSDSNKKTKQDHPFFDMSARKSVRWLNTLDTVLIAKTKEATSRKIAAFDLDGTLINTKNGNVFAKDQHDWRWWDPTVVQELERLHKDGYRIVIFSNQNGLQSDKTKETFKLKVSDILNGLSIPVTLMAALKKDMYRKPMTGMWDYLTQDQSIDQQQSFYVGDAAGIAFYTPEEYFLKEEKAEFEWHGFNAEGYLASSLPLCKTETPIAYEDKQEVVLCVGYPACGKSSFVKRHLLPKGYVHVNQDTLKTRDRCIKACKKALENKQSVVVDNTNPERATRALYIKLAKEAQVPVRCLYFGDNEDLAQHNNLYRALYQLKKEPISTVAYRVFKSKLQIPEPEEGFSEVKYINFVFDGPEQDRKIWSQWWH</sequence>
<dbReference type="NCBIfam" id="TIGR01664">
    <property type="entry name" value="DNA-3'-Pase"/>
    <property type="match status" value="1"/>
</dbReference>
<dbReference type="STRING" id="101091.A0A1C7N3F1"/>
<evidence type="ECO:0000313" key="3">
    <source>
        <dbReference type="Proteomes" id="UP000093000"/>
    </source>
</evidence>
<dbReference type="InterPro" id="IPR027417">
    <property type="entry name" value="P-loop_NTPase"/>
</dbReference>
<dbReference type="Proteomes" id="UP000093000">
    <property type="component" value="Unassembled WGS sequence"/>
</dbReference>
<feature type="region of interest" description="Disordered" evidence="1">
    <location>
        <begin position="1"/>
        <end position="21"/>
    </location>
</feature>
<dbReference type="GO" id="GO:0046404">
    <property type="term" value="F:ATP-dependent polydeoxyribonucleotide 5'-hydroxyl-kinase activity"/>
    <property type="evidence" value="ECO:0007669"/>
    <property type="project" value="TreeGrafter"/>
</dbReference>
<dbReference type="InterPro" id="IPR013954">
    <property type="entry name" value="PNK3P"/>
</dbReference>
<dbReference type="GO" id="GO:0006281">
    <property type="term" value="P:DNA repair"/>
    <property type="evidence" value="ECO:0007669"/>
    <property type="project" value="TreeGrafter"/>
</dbReference>
<accession>A0A1C7N3F1</accession>
<protein>
    <submittedName>
        <fullName evidence="2">Bifunctional polynucleotide phosphatase/kinase</fullName>
    </submittedName>
</protein>
<gene>
    <name evidence="2" type="primary">pnk1_0</name>
    <name evidence="2" type="ORF">A0J61_08333</name>
</gene>
<dbReference type="NCBIfam" id="TIGR01662">
    <property type="entry name" value="HAD-SF-IIIA"/>
    <property type="match status" value="1"/>
</dbReference>
<dbReference type="AlphaFoldDB" id="A0A1C7N3F1"/>